<protein>
    <recommendedName>
        <fullName evidence="7">BZIP domain-containing protein</fullName>
    </recommendedName>
</protein>
<accession>A0A9Q1D847</accession>
<feature type="region of interest" description="Disordered" evidence="6">
    <location>
        <begin position="185"/>
        <end position="206"/>
    </location>
</feature>
<evidence type="ECO:0000313" key="9">
    <source>
        <dbReference type="Proteomes" id="UP001152803"/>
    </source>
</evidence>
<keyword evidence="4" id="KW-0804">Transcription</keyword>
<dbReference type="SUPFAM" id="SSF57959">
    <property type="entry name" value="Leucine zipper domain"/>
    <property type="match status" value="1"/>
</dbReference>
<evidence type="ECO:0000259" key="7">
    <source>
        <dbReference type="PROSITE" id="PS50217"/>
    </source>
</evidence>
<dbReference type="GO" id="GO:0003677">
    <property type="term" value="F:DNA binding"/>
    <property type="evidence" value="ECO:0007669"/>
    <property type="project" value="UniProtKB-KW"/>
</dbReference>
<proteinExistence type="inferred from homology"/>
<comment type="similarity">
    <text evidence="1">Belongs to the bZIP family. NFIL3 subfamily.</text>
</comment>
<evidence type="ECO:0000256" key="6">
    <source>
        <dbReference type="SAM" id="MobiDB-lite"/>
    </source>
</evidence>
<keyword evidence="9" id="KW-1185">Reference proteome</keyword>
<evidence type="ECO:0000256" key="5">
    <source>
        <dbReference type="ARBA" id="ARBA00023242"/>
    </source>
</evidence>
<feature type="domain" description="BZIP" evidence="7">
    <location>
        <begin position="94"/>
        <end position="144"/>
    </location>
</feature>
<organism evidence="8 9">
    <name type="scientific">Conger conger</name>
    <name type="common">Conger eel</name>
    <name type="synonym">Muraena conger</name>
    <dbReference type="NCBI Taxonomy" id="82655"/>
    <lineage>
        <taxon>Eukaryota</taxon>
        <taxon>Metazoa</taxon>
        <taxon>Chordata</taxon>
        <taxon>Craniata</taxon>
        <taxon>Vertebrata</taxon>
        <taxon>Euteleostomi</taxon>
        <taxon>Actinopterygii</taxon>
        <taxon>Neopterygii</taxon>
        <taxon>Teleostei</taxon>
        <taxon>Anguilliformes</taxon>
        <taxon>Congridae</taxon>
        <taxon>Conger</taxon>
    </lineage>
</organism>
<dbReference type="GO" id="GO:0007623">
    <property type="term" value="P:circadian rhythm"/>
    <property type="evidence" value="ECO:0007669"/>
    <property type="project" value="TreeGrafter"/>
</dbReference>
<dbReference type="Pfam" id="PF07716">
    <property type="entry name" value="bZIP_2"/>
    <property type="match status" value="1"/>
</dbReference>
<dbReference type="InterPro" id="IPR047229">
    <property type="entry name" value="NFIL3-like"/>
</dbReference>
<dbReference type="Proteomes" id="UP001152803">
    <property type="component" value="Unassembled WGS sequence"/>
</dbReference>
<keyword evidence="5" id="KW-0539">Nucleus</keyword>
<evidence type="ECO:0000256" key="4">
    <source>
        <dbReference type="ARBA" id="ARBA00023163"/>
    </source>
</evidence>
<dbReference type="FunFam" id="1.20.5.170:FF:000025">
    <property type="entry name" value="nuclear factor interleukin-3-regulated protein-like"/>
    <property type="match status" value="1"/>
</dbReference>
<comment type="caution">
    <text evidence="8">The sequence shown here is derived from an EMBL/GenBank/DDBJ whole genome shotgun (WGS) entry which is preliminary data.</text>
</comment>
<dbReference type="PANTHER" id="PTHR15284:SF0">
    <property type="entry name" value="GH23983P"/>
    <property type="match status" value="1"/>
</dbReference>
<keyword evidence="2" id="KW-0805">Transcription regulation</keyword>
<dbReference type="SMART" id="SM00338">
    <property type="entry name" value="BRLZ"/>
    <property type="match status" value="1"/>
</dbReference>
<evidence type="ECO:0000256" key="1">
    <source>
        <dbReference type="ARBA" id="ARBA00006079"/>
    </source>
</evidence>
<dbReference type="Gene3D" id="1.20.5.170">
    <property type="match status" value="1"/>
</dbReference>
<dbReference type="GO" id="GO:0003700">
    <property type="term" value="F:DNA-binding transcription factor activity"/>
    <property type="evidence" value="ECO:0007669"/>
    <property type="project" value="InterPro"/>
</dbReference>
<keyword evidence="3" id="KW-0238">DNA-binding</keyword>
<gene>
    <name evidence="8" type="ORF">COCON_G00172410</name>
</gene>
<dbReference type="PROSITE" id="PS50217">
    <property type="entry name" value="BZIP"/>
    <property type="match status" value="1"/>
</dbReference>
<evidence type="ECO:0000256" key="2">
    <source>
        <dbReference type="ARBA" id="ARBA00023015"/>
    </source>
</evidence>
<dbReference type="AlphaFoldDB" id="A0A9Q1D847"/>
<name>A0A9Q1D847_CONCO</name>
<dbReference type="PROSITE" id="PS00036">
    <property type="entry name" value="BZIP_BASIC"/>
    <property type="match status" value="1"/>
</dbReference>
<dbReference type="PANTHER" id="PTHR15284">
    <property type="entry name" value="NUCLEAR FACTOR INTERLEUKIN-3-REGULATED PROTEIN"/>
    <property type="match status" value="1"/>
</dbReference>
<dbReference type="InterPro" id="IPR004827">
    <property type="entry name" value="bZIP"/>
</dbReference>
<dbReference type="OrthoDB" id="10671865at2759"/>
<dbReference type="InterPro" id="IPR046347">
    <property type="entry name" value="bZIP_sf"/>
</dbReference>
<evidence type="ECO:0000313" key="8">
    <source>
        <dbReference type="EMBL" id="KAJ8261518.1"/>
    </source>
</evidence>
<dbReference type="GO" id="GO:0005634">
    <property type="term" value="C:nucleus"/>
    <property type="evidence" value="ECO:0007669"/>
    <property type="project" value="TreeGrafter"/>
</dbReference>
<sequence>MNAELHAQVSGVAYGLRRGVRGTLEDSENFAVPSFSTSSCYPLQSCHELGGRESPSGPYQLCAKTLLGLRWTPSGECPGGARRKKELTPVEQKDSSYWIKRRRNNEAARRSRQRRRTEEILLETRAVELLRENEKLKATLSAVQYRLTPAADHREVSSDRLIAKDCFHYPTRNQPLTTLRNPVAARQKNENQNRNAAPRREDAGHHDAPATFHFQQQGYKLFQVSLRSFGQTVWDYQELNTNL</sequence>
<reference evidence="8" key="1">
    <citation type="journal article" date="2023" name="Science">
        <title>Genome structures resolve the early diversification of teleost fishes.</title>
        <authorList>
            <person name="Parey E."/>
            <person name="Louis A."/>
            <person name="Montfort J."/>
            <person name="Bouchez O."/>
            <person name="Roques C."/>
            <person name="Iampietro C."/>
            <person name="Lluch J."/>
            <person name="Castinel A."/>
            <person name="Donnadieu C."/>
            <person name="Desvignes T."/>
            <person name="Floi Bucao C."/>
            <person name="Jouanno E."/>
            <person name="Wen M."/>
            <person name="Mejri S."/>
            <person name="Dirks R."/>
            <person name="Jansen H."/>
            <person name="Henkel C."/>
            <person name="Chen W.J."/>
            <person name="Zahm M."/>
            <person name="Cabau C."/>
            <person name="Klopp C."/>
            <person name="Thompson A.W."/>
            <person name="Robinson-Rechavi M."/>
            <person name="Braasch I."/>
            <person name="Lecointre G."/>
            <person name="Bobe J."/>
            <person name="Postlethwait J.H."/>
            <person name="Berthelot C."/>
            <person name="Roest Crollius H."/>
            <person name="Guiguen Y."/>
        </authorList>
    </citation>
    <scope>NUCLEOTIDE SEQUENCE</scope>
    <source>
        <strain evidence="8">Concon-B</strain>
    </source>
</reference>
<dbReference type="EMBL" id="JAFJMO010000012">
    <property type="protein sequence ID" value="KAJ8261518.1"/>
    <property type="molecule type" value="Genomic_DNA"/>
</dbReference>
<evidence type="ECO:0000256" key="3">
    <source>
        <dbReference type="ARBA" id="ARBA00023125"/>
    </source>
</evidence>